<feature type="compositionally biased region" description="Basic and acidic residues" evidence="4">
    <location>
        <begin position="551"/>
        <end position="562"/>
    </location>
</feature>
<dbReference type="AlphaFoldDB" id="A0A7S4S991"/>
<organism evidence="7">
    <name type="scientific">Alexandrium monilatum</name>
    <dbReference type="NCBI Taxonomy" id="311494"/>
    <lineage>
        <taxon>Eukaryota</taxon>
        <taxon>Sar</taxon>
        <taxon>Alveolata</taxon>
        <taxon>Dinophyceae</taxon>
        <taxon>Gonyaulacales</taxon>
        <taxon>Pyrocystaceae</taxon>
        <taxon>Alexandrium</taxon>
    </lineage>
</organism>
<evidence type="ECO:0000256" key="3">
    <source>
        <dbReference type="PROSITE-ProRule" id="PRU00176"/>
    </source>
</evidence>
<dbReference type="CDD" id="cd00590">
    <property type="entry name" value="RRM_SF"/>
    <property type="match status" value="1"/>
</dbReference>
<feature type="region of interest" description="Disordered" evidence="4">
    <location>
        <begin position="531"/>
        <end position="615"/>
    </location>
</feature>
<evidence type="ECO:0000256" key="5">
    <source>
        <dbReference type="SAM" id="Phobius"/>
    </source>
</evidence>
<name>A0A7S4S991_9DINO</name>
<gene>
    <name evidence="7" type="ORF">AMON00008_LOCUS45873</name>
</gene>
<keyword evidence="5" id="KW-0472">Membrane</keyword>
<evidence type="ECO:0000256" key="1">
    <source>
        <dbReference type="ARBA" id="ARBA00022737"/>
    </source>
</evidence>
<dbReference type="PROSITE" id="PS50102">
    <property type="entry name" value="RRM"/>
    <property type="match status" value="1"/>
</dbReference>
<keyword evidence="1" id="KW-0677">Repeat</keyword>
<evidence type="ECO:0000256" key="4">
    <source>
        <dbReference type="SAM" id="MobiDB-lite"/>
    </source>
</evidence>
<dbReference type="EMBL" id="HBNR01064954">
    <property type="protein sequence ID" value="CAE4636358.1"/>
    <property type="molecule type" value="Transcribed_RNA"/>
</dbReference>
<dbReference type="InterPro" id="IPR035979">
    <property type="entry name" value="RBD_domain_sf"/>
</dbReference>
<keyword evidence="2 3" id="KW-0694">RNA-binding</keyword>
<dbReference type="SMART" id="SM00360">
    <property type="entry name" value="RRM"/>
    <property type="match status" value="1"/>
</dbReference>
<feature type="region of interest" description="Disordered" evidence="4">
    <location>
        <begin position="216"/>
        <end position="456"/>
    </location>
</feature>
<feature type="compositionally biased region" description="Gly residues" evidence="4">
    <location>
        <begin position="593"/>
        <end position="609"/>
    </location>
</feature>
<dbReference type="Pfam" id="PF00076">
    <property type="entry name" value="RRM_1"/>
    <property type="match status" value="1"/>
</dbReference>
<protein>
    <recommendedName>
        <fullName evidence="6">RRM domain-containing protein</fullName>
    </recommendedName>
</protein>
<feature type="compositionally biased region" description="Acidic residues" evidence="4">
    <location>
        <begin position="217"/>
        <end position="245"/>
    </location>
</feature>
<sequence length="727" mass="76602">MSPSTATLWSTSSATSPRCLPARCSAARTSQPSGSSVSSALFTRSRCTQATGSATTTACTTSTTQSSPSTTVSWVCWTCGTAPTASLPGPPAWRVPRPRLRPPKSPTERRALAAPMGEGLLRLLLLFHLPLPSPPASHPRAAARCARHPAPLVPAPCAMHAHEKGGVRDLLEKAKQQPARWLLVALGVAFLLRLKLVLFAAALPVMAYWHYSNQAEEPADAEPEPCDEDADADLDPPWLPEEEMDGAGAHREGTDSDAPFGLEKEDGDPYEGSFWGAANTAEAPKRSTPWRNTSRSAPMGGSHTGSDNRGDDDDFGFTTPGLVPRAAVKDVPPPEPRASGAPWEAGDPLDLGSGLPGASGKGPGRGMGSERGGPFGGGDEADPLDGLGLGLGDDGGLHGPGLGADLGLGLAGDDMELFGASFGGGSKGRGKGKGKPKGGDKGGPRDPMAPREANPKQVFVANVGDLQEETIRTFFEDVGEVDRLKVLRNPDGGSKGVCFVTFRTEEQAQKALTLHGRLLEGKHLVVRLAHAGNKGGDKGGERGGKGGGPDRFQDRFSDRAGTPHEGLPDLGGSERFGPAFGHGDGDRDRGDRGGGFGKGGRGGRGAGGGRRGDRGEMDDLLEEALADSDGPIKPADFDFAARRFLAELRSRDRTDGTSRFQEALDMVLRYTASKDRLSVRKWPAYIFTLLQKFDSQLGEELRERDAERRREKGGGGHGAARERRPLD</sequence>
<feature type="compositionally biased region" description="Basic and acidic residues" evidence="4">
    <location>
        <begin position="535"/>
        <end position="544"/>
    </location>
</feature>
<keyword evidence="5" id="KW-1133">Transmembrane helix</keyword>
<dbReference type="InterPro" id="IPR012677">
    <property type="entry name" value="Nucleotide-bd_a/b_plait_sf"/>
</dbReference>
<dbReference type="SUPFAM" id="SSF54928">
    <property type="entry name" value="RNA-binding domain, RBD"/>
    <property type="match status" value="1"/>
</dbReference>
<dbReference type="PANTHER" id="PTHR23236">
    <property type="entry name" value="EUKARYOTIC TRANSLATION INITIATION FACTOR 4B/4H"/>
    <property type="match status" value="1"/>
</dbReference>
<feature type="domain" description="RRM" evidence="6">
    <location>
        <begin position="456"/>
        <end position="531"/>
    </location>
</feature>
<dbReference type="InterPro" id="IPR000504">
    <property type="entry name" value="RRM_dom"/>
</dbReference>
<proteinExistence type="predicted"/>
<dbReference type="Gene3D" id="3.30.70.330">
    <property type="match status" value="1"/>
</dbReference>
<evidence type="ECO:0000313" key="7">
    <source>
        <dbReference type="EMBL" id="CAE4636358.1"/>
    </source>
</evidence>
<feature type="compositionally biased region" description="Gly residues" evidence="4">
    <location>
        <begin position="387"/>
        <end position="410"/>
    </location>
</feature>
<evidence type="ECO:0000259" key="6">
    <source>
        <dbReference type="PROSITE" id="PS50102"/>
    </source>
</evidence>
<dbReference type="GO" id="GO:0003723">
    <property type="term" value="F:RNA binding"/>
    <property type="evidence" value="ECO:0007669"/>
    <property type="project" value="UniProtKB-UniRule"/>
</dbReference>
<feature type="region of interest" description="Disordered" evidence="4">
    <location>
        <begin position="700"/>
        <end position="727"/>
    </location>
</feature>
<accession>A0A7S4S991</accession>
<evidence type="ECO:0000256" key="2">
    <source>
        <dbReference type="ARBA" id="ARBA00022884"/>
    </source>
</evidence>
<reference evidence="7" key="1">
    <citation type="submission" date="2021-01" db="EMBL/GenBank/DDBJ databases">
        <authorList>
            <person name="Corre E."/>
            <person name="Pelletier E."/>
            <person name="Niang G."/>
            <person name="Scheremetjew M."/>
            <person name="Finn R."/>
            <person name="Kale V."/>
            <person name="Holt S."/>
            <person name="Cochrane G."/>
            <person name="Meng A."/>
            <person name="Brown T."/>
            <person name="Cohen L."/>
        </authorList>
    </citation>
    <scope>NUCLEOTIDE SEQUENCE</scope>
    <source>
        <strain evidence="7">CCMP3105</strain>
    </source>
</reference>
<feature type="compositionally biased region" description="Basic and acidic residues" evidence="4">
    <location>
        <begin position="583"/>
        <end position="592"/>
    </location>
</feature>
<feature type="transmembrane region" description="Helical" evidence="5">
    <location>
        <begin position="181"/>
        <end position="209"/>
    </location>
</feature>
<dbReference type="PANTHER" id="PTHR23236:SF119">
    <property type="entry name" value="NUCLEAR RNA-BINDING PROTEIN SART-3"/>
    <property type="match status" value="1"/>
</dbReference>
<feature type="compositionally biased region" description="Gly residues" evidence="4">
    <location>
        <begin position="354"/>
        <end position="378"/>
    </location>
</feature>
<keyword evidence="5" id="KW-0812">Transmembrane</keyword>